<evidence type="ECO:0000256" key="2">
    <source>
        <dbReference type="ARBA" id="ARBA00023125"/>
    </source>
</evidence>
<gene>
    <name evidence="6" type="ORF">JOF56_006231</name>
</gene>
<evidence type="ECO:0000256" key="3">
    <source>
        <dbReference type="ARBA" id="ARBA00023163"/>
    </source>
</evidence>
<dbReference type="RefSeq" id="WP_209642992.1">
    <property type="nucleotide sequence ID" value="NZ_JAGINW010000001.1"/>
</dbReference>
<proteinExistence type="predicted"/>
<keyword evidence="2 4" id="KW-0238">DNA-binding</keyword>
<evidence type="ECO:0000256" key="1">
    <source>
        <dbReference type="ARBA" id="ARBA00023015"/>
    </source>
</evidence>
<dbReference type="PRINTS" id="PR00455">
    <property type="entry name" value="HTHTETR"/>
</dbReference>
<evidence type="ECO:0000313" key="6">
    <source>
        <dbReference type="EMBL" id="MBP2325846.1"/>
    </source>
</evidence>
<dbReference type="InterPro" id="IPR050109">
    <property type="entry name" value="HTH-type_TetR-like_transc_reg"/>
</dbReference>
<dbReference type="SUPFAM" id="SSF46689">
    <property type="entry name" value="Homeodomain-like"/>
    <property type="match status" value="1"/>
</dbReference>
<dbReference type="Gene3D" id="1.10.357.10">
    <property type="entry name" value="Tetracycline Repressor, domain 2"/>
    <property type="match status" value="1"/>
</dbReference>
<dbReference type="InterPro" id="IPR001647">
    <property type="entry name" value="HTH_TetR"/>
</dbReference>
<dbReference type="InterPro" id="IPR049445">
    <property type="entry name" value="TetR_SbtR-like_C"/>
</dbReference>
<evidence type="ECO:0000259" key="5">
    <source>
        <dbReference type="PROSITE" id="PS50977"/>
    </source>
</evidence>
<keyword evidence="1" id="KW-0805">Transcription regulation</keyword>
<evidence type="ECO:0000256" key="4">
    <source>
        <dbReference type="PROSITE-ProRule" id="PRU00335"/>
    </source>
</evidence>
<dbReference type="Proteomes" id="UP001519332">
    <property type="component" value="Unassembled WGS sequence"/>
</dbReference>
<dbReference type="Pfam" id="PF21597">
    <property type="entry name" value="TetR_C_43"/>
    <property type="match status" value="1"/>
</dbReference>
<feature type="DNA-binding region" description="H-T-H motif" evidence="4">
    <location>
        <begin position="28"/>
        <end position="47"/>
    </location>
</feature>
<dbReference type="SUPFAM" id="SSF48498">
    <property type="entry name" value="Tetracyclin repressor-like, C-terminal domain"/>
    <property type="match status" value="1"/>
</dbReference>
<dbReference type="EMBL" id="JAGINW010000001">
    <property type="protein sequence ID" value="MBP2325846.1"/>
    <property type="molecule type" value="Genomic_DNA"/>
</dbReference>
<protein>
    <submittedName>
        <fullName evidence="6">AcrR family transcriptional regulator</fullName>
    </submittedName>
</protein>
<keyword evidence="3" id="KW-0804">Transcription</keyword>
<keyword evidence="7" id="KW-1185">Reference proteome</keyword>
<comment type="caution">
    <text evidence="6">The sequence shown here is derived from an EMBL/GenBank/DDBJ whole genome shotgun (WGS) entry which is preliminary data.</text>
</comment>
<accession>A0ABS4TN66</accession>
<dbReference type="InterPro" id="IPR009057">
    <property type="entry name" value="Homeodomain-like_sf"/>
</dbReference>
<organism evidence="6 7">
    <name type="scientific">Kibdelosporangium banguiense</name>
    <dbReference type="NCBI Taxonomy" id="1365924"/>
    <lineage>
        <taxon>Bacteria</taxon>
        <taxon>Bacillati</taxon>
        <taxon>Actinomycetota</taxon>
        <taxon>Actinomycetes</taxon>
        <taxon>Pseudonocardiales</taxon>
        <taxon>Pseudonocardiaceae</taxon>
        <taxon>Kibdelosporangium</taxon>
    </lineage>
</organism>
<name>A0ABS4TN66_9PSEU</name>
<dbReference type="PANTHER" id="PTHR30055">
    <property type="entry name" value="HTH-TYPE TRANSCRIPTIONAL REGULATOR RUTR"/>
    <property type="match status" value="1"/>
</dbReference>
<dbReference type="PROSITE" id="PS50977">
    <property type="entry name" value="HTH_TETR_2"/>
    <property type="match status" value="1"/>
</dbReference>
<reference evidence="6 7" key="1">
    <citation type="submission" date="2021-03" db="EMBL/GenBank/DDBJ databases">
        <title>Sequencing the genomes of 1000 actinobacteria strains.</title>
        <authorList>
            <person name="Klenk H.-P."/>
        </authorList>
    </citation>
    <scope>NUCLEOTIDE SEQUENCE [LARGE SCALE GENOMIC DNA]</scope>
    <source>
        <strain evidence="6 7">DSM 46670</strain>
    </source>
</reference>
<feature type="domain" description="HTH tetR-type" evidence="5">
    <location>
        <begin position="6"/>
        <end position="65"/>
    </location>
</feature>
<evidence type="ECO:0000313" key="7">
    <source>
        <dbReference type="Proteomes" id="UP001519332"/>
    </source>
</evidence>
<sequence length="182" mass="20496">MRADALRNRDQIVAAARVLFITHGVEAPMEEIAKAAGVGVGTLYRRFPDRGALMDAVTVDVFHRLTGMIATARDEESSAWDALRRFLREWAEFRLGLLQDPLCSGMSQALRTNSELREIRTRWLELFERTVQEAQQAGDLRRDVGLMEIATFMNLLIRDEQTETTGRILAFMLDGLAVTPGT</sequence>
<dbReference type="PANTHER" id="PTHR30055:SF234">
    <property type="entry name" value="HTH-TYPE TRANSCRIPTIONAL REGULATOR BETI"/>
    <property type="match status" value="1"/>
</dbReference>
<dbReference type="InterPro" id="IPR036271">
    <property type="entry name" value="Tet_transcr_reg_TetR-rel_C_sf"/>
</dbReference>
<dbReference type="Pfam" id="PF00440">
    <property type="entry name" value="TetR_N"/>
    <property type="match status" value="1"/>
</dbReference>